<comment type="cofactor">
    <cofactor evidence="1">
        <name>Fe cation</name>
        <dbReference type="ChEBI" id="CHEBI:24875"/>
    </cofactor>
</comment>
<evidence type="ECO:0000256" key="3">
    <source>
        <dbReference type="ARBA" id="ARBA00011738"/>
    </source>
</evidence>
<organism evidence="8 9">
    <name type="scientific">Naematelia encephala</name>
    <dbReference type="NCBI Taxonomy" id="71784"/>
    <lineage>
        <taxon>Eukaryota</taxon>
        <taxon>Fungi</taxon>
        <taxon>Dikarya</taxon>
        <taxon>Basidiomycota</taxon>
        <taxon>Agaricomycotina</taxon>
        <taxon>Tremellomycetes</taxon>
        <taxon>Tremellales</taxon>
        <taxon>Naemateliaceae</taxon>
        <taxon>Naematelia</taxon>
    </lineage>
</organism>
<dbReference type="GO" id="GO:0051213">
    <property type="term" value="F:dioxygenase activity"/>
    <property type="evidence" value="ECO:0007669"/>
    <property type="project" value="UniProtKB-KW"/>
</dbReference>
<dbReference type="STRING" id="71784.A0A1Y2B4K7"/>
<dbReference type="EMBL" id="MCFC01000023">
    <property type="protein sequence ID" value="ORY29769.1"/>
    <property type="molecule type" value="Genomic_DNA"/>
</dbReference>
<evidence type="ECO:0000256" key="6">
    <source>
        <dbReference type="ARBA" id="ARBA00023002"/>
    </source>
</evidence>
<keyword evidence="4" id="KW-0479">Metal-binding</keyword>
<evidence type="ECO:0008006" key="10">
    <source>
        <dbReference type="Google" id="ProtNLM"/>
    </source>
</evidence>
<name>A0A1Y2B4K7_9TREE</name>
<dbReference type="Gene3D" id="2.60.120.620">
    <property type="entry name" value="q2cbj1_9rhob like domain"/>
    <property type="match status" value="1"/>
</dbReference>
<comment type="subunit">
    <text evidence="3">Homodimer.</text>
</comment>
<evidence type="ECO:0000313" key="8">
    <source>
        <dbReference type="EMBL" id="ORY29769.1"/>
    </source>
</evidence>
<evidence type="ECO:0000256" key="2">
    <source>
        <dbReference type="ARBA" id="ARBA00005830"/>
    </source>
</evidence>
<reference evidence="8 9" key="1">
    <citation type="submission" date="2016-07" db="EMBL/GenBank/DDBJ databases">
        <title>Pervasive Adenine N6-methylation of Active Genes in Fungi.</title>
        <authorList>
            <consortium name="DOE Joint Genome Institute"/>
            <person name="Mondo S.J."/>
            <person name="Dannebaum R.O."/>
            <person name="Kuo R.C."/>
            <person name="Labutti K."/>
            <person name="Haridas S."/>
            <person name="Kuo A."/>
            <person name="Salamov A."/>
            <person name="Ahrendt S.R."/>
            <person name="Lipzen A."/>
            <person name="Sullivan W."/>
            <person name="Andreopoulos W.B."/>
            <person name="Clum A."/>
            <person name="Lindquist E."/>
            <person name="Daum C."/>
            <person name="Ramamoorthy G.K."/>
            <person name="Gryganskyi A."/>
            <person name="Culley D."/>
            <person name="Magnuson J.K."/>
            <person name="James T.Y."/>
            <person name="O'Malley M.A."/>
            <person name="Stajich J.E."/>
            <person name="Spatafora J.W."/>
            <person name="Visel A."/>
            <person name="Grigoriev I.V."/>
        </authorList>
    </citation>
    <scope>NUCLEOTIDE SEQUENCE [LARGE SCALE GENOMIC DNA]</scope>
    <source>
        <strain evidence="8 9">68-887.2</strain>
    </source>
</reference>
<keyword evidence="5" id="KW-0223">Dioxygenase</keyword>
<comment type="similarity">
    <text evidence="2">Belongs to the PhyH family.</text>
</comment>
<gene>
    <name evidence="8" type="ORF">BCR39DRAFT_588145</name>
</gene>
<keyword evidence="6" id="KW-0560">Oxidoreductase</keyword>
<accession>A0A1Y2B4K7</accession>
<dbReference type="Proteomes" id="UP000193986">
    <property type="component" value="Unassembled WGS sequence"/>
</dbReference>
<dbReference type="PANTHER" id="PTHR20883">
    <property type="entry name" value="PHYTANOYL-COA DIOXYGENASE DOMAIN CONTAINING 1"/>
    <property type="match status" value="1"/>
</dbReference>
<dbReference type="InParanoid" id="A0A1Y2B4K7"/>
<evidence type="ECO:0000256" key="4">
    <source>
        <dbReference type="ARBA" id="ARBA00022723"/>
    </source>
</evidence>
<sequence>MSLVTLPADADFAEIREVIDRDGGIIISNFASEELMDQMNDAIDPYFDAVVASGVMDEYVRDGVNFFPKNNVHVYGTFGKAPEVASKLLETPVHKQIMDHYLNDEYKFVVGEDIHSHNSGWGLLLTNAMRVSPGSIPQQLHRDQVVHCVPQTPFSGYATQMGCLIAGSDSTEANGATRVVPGSHKWEWDRRPKPEESVPAAMKKGSALFWLGQTVHGSGQNHMEPGSPNSVRKLYGMFGVRDYLRQEENLFLASPWETVKDCSTYALTKLGYVKTASGVGMVDLGHPLRWFKPLAHYRQQAGYDDSDIPENVVNK</sequence>
<comment type="caution">
    <text evidence="8">The sequence shown here is derived from an EMBL/GenBank/DDBJ whole genome shotgun (WGS) entry which is preliminary data.</text>
</comment>
<evidence type="ECO:0000256" key="7">
    <source>
        <dbReference type="ARBA" id="ARBA00023004"/>
    </source>
</evidence>
<evidence type="ECO:0000313" key="9">
    <source>
        <dbReference type="Proteomes" id="UP000193986"/>
    </source>
</evidence>
<keyword evidence="9" id="KW-1185">Reference proteome</keyword>
<evidence type="ECO:0000256" key="1">
    <source>
        <dbReference type="ARBA" id="ARBA00001962"/>
    </source>
</evidence>
<dbReference type="AlphaFoldDB" id="A0A1Y2B4K7"/>
<evidence type="ECO:0000256" key="5">
    <source>
        <dbReference type="ARBA" id="ARBA00022964"/>
    </source>
</evidence>
<dbReference type="OrthoDB" id="445007at2759"/>
<protein>
    <recommendedName>
        <fullName evidence="10">Phytanoyl-CoA dioxygenase family protein</fullName>
    </recommendedName>
</protein>
<dbReference type="PANTHER" id="PTHR20883:SF45">
    <property type="entry name" value="PHYTANOYL-COA DIOXYGENASE FAMILY PROTEIN"/>
    <property type="match status" value="1"/>
</dbReference>
<dbReference type="InterPro" id="IPR008775">
    <property type="entry name" value="Phytyl_CoA_dOase-like"/>
</dbReference>
<keyword evidence="7" id="KW-0408">Iron</keyword>
<dbReference type="SUPFAM" id="SSF51197">
    <property type="entry name" value="Clavaminate synthase-like"/>
    <property type="match status" value="1"/>
</dbReference>
<proteinExistence type="inferred from homology"/>
<dbReference type="GO" id="GO:0046872">
    <property type="term" value="F:metal ion binding"/>
    <property type="evidence" value="ECO:0007669"/>
    <property type="project" value="UniProtKB-KW"/>
</dbReference>
<dbReference type="Pfam" id="PF05721">
    <property type="entry name" value="PhyH"/>
    <property type="match status" value="1"/>
</dbReference>